<dbReference type="EMBL" id="CAJNOK010020344">
    <property type="protein sequence ID" value="CAF1314752.1"/>
    <property type="molecule type" value="Genomic_DNA"/>
</dbReference>
<protein>
    <submittedName>
        <fullName evidence="1">Uncharacterized protein</fullName>
    </submittedName>
</protein>
<dbReference type="Proteomes" id="UP000682733">
    <property type="component" value="Unassembled WGS sequence"/>
</dbReference>
<organism evidence="1 3">
    <name type="scientific">Didymodactylos carnosus</name>
    <dbReference type="NCBI Taxonomy" id="1234261"/>
    <lineage>
        <taxon>Eukaryota</taxon>
        <taxon>Metazoa</taxon>
        <taxon>Spiralia</taxon>
        <taxon>Gnathifera</taxon>
        <taxon>Rotifera</taxon>
        <taxon>Eurotatoria</taxon>
        <taxon>Bdelloidea</taxon>
        <taxon>Philodinida</taxon>
        <taxon>Philodinidae</taxon>
        <taxon>Didymodactylos</taxon>
    </lineage>
</organism>
<evidence type="ECO:0000313" key="3">
    <source>
        <dbReference type="Proteomes" id="UP000677228"/>
    </source>
</evidence>
<sequence>MICEPSDAEKIIYYQLNLLKLKLLNIKYYVSSLLIRLFIGSHDKKSLELVEKFNLKYHLSIPYYLMNFNDDLPPITLPSHFINGKIVGKQKYKRHQLMMFISVIERLQLLRNGFTFIYSDTNILLRR</sequence>
<name>A0A8S2F3J7_9BILA</name>
<reference evidence="1" key="1">
    <citation type="submission" date="2021-02" db="EMBL/GenBank/DDBJ databases">
        <authorList>
            <person name="Nowell W R."/>
        </authorList>
    </citation>
    <scope>NUCLEOTIDE SEQUENCE</scope>
</reference>
<dbReference type="Proteomes" id="UP000677228">
    <property type="component" value="Unassembled WGS sequence"/>
</dbReference>
<gene>
    <name evidence="1" type="ORF">OVA965_LOCUS29154</name>
    <name evidence="2" type="ORF">TMI583_LOCUS29923</name>
</gene>
<dbReference type="AlphaFoldDB" id="A0A8S2F3J7"/>
<dbReference type="EMBL" id="CAJOBA010041939">
    <property type="protein sequence ID" value="CAF4123559.1"/>
    <property type="molecule type" value="Genomic_DNA"/>
</dbReference>
<proteinExistence type="predicted"/>
<evidence type="ECO:0000313" key="1">
    <source>
        <dbReference type="EMBL" id="CAF1314752.1"/>
    </source>
</evidence>
<evidence type="ECO:0000313" key="2">
    <source>
        <dbReference type="EMBL" id="CAF4123559.1"/>
    </source>
</evidence>
<comment type="caution">
    <text evidence="1">The sequence shown here is derived from an EMBL/GenBank/DDBJ whole genome shotgun (WGS) entry which is preliminary data.</text>
</comment>
<accession>A0A8S2F3J7</accession>